<sequence>MAWIKSKIQNTTPRLQENNTSIAKGNDLGGFCEDHGFFCATTSLSLDSSGGDVQNLAVNELFEVASNESKSSPLILFVKDIESLETKIGD</sequence>
<comment type="caution">
    <text evidence="1">The sequence shown here is derived from an EMBL/GenBank/DDBJ whole genome shotgun (WGS) entry which is preliminary data.</text>
</comment>
<accession>A0A9D3ZER6</accession>
<keyword evidence="2" id="KW-1185">Reference proteome</keyword>
<protein>
    <submittedName>
        <fullName evidence="1">Uncharacterized protein</fullName>
    </submittedName>
</protein>
<reference evidence="1 2" key="1">
    <citation type="journal article" date="2021" name="Plant Biotechnol. J.">
        <title>Multi-omics assisted identification of the key and species-specific regulatory components of drought-tolerant mechanisms in Gossypium stocksii.</title>
        <authorList>
            <person name="Yu D."/>
            <person name="Ke L."/>
            <person name="Zhang D."/>
            <person name="Wu Y."/>
            <person name="Sun Y."/>
            <person name="Mei J."/>
            <person name="Sun J."/>
            <person name="Sun Y."/>
        </authorList>
    </citation>
    <scope>NUCLEOTIDE SEQUENCE [LARGE SCALE GENOMIC DNA]</scope>
    <source>
        <strain evidence="2">cv. E1</strain>
        <tissue evidence="1">Leaf</tissue>
    </source>
</reference>
<organism evidence="1 2">
    <name type="scientific">Gossypium stocksii</name>
    <dbReference type="NCBI Taxonomy" id="47602"/>
    <lineage>
        <taxon>Eukaryota</taxon>
        <taxon>Viridiplantae</taxon>
        <taxon>Streptophyta</taxon>
        <taxon>Embryophyta</taxon>
        <taxon>Tracheophyta</taxon>
        <taxon>Spermatophyta</taxon>
        <taxon>Magnoliopsida</taxon>
        <taxon>eudicotyledons</taxon>
        <taxon>Gunneridae</taxon>
        <taxon>Pentapetalae</taxon>
        <taxon>rosids</taxon>
        <taxon>malvids</taxon>
        <taxon>Malvales</taxon>
        <taxon>Malvaceae</taxon>
        <taxon>Malvoideae</taxon>
        <taxon>Gossypium</taxon>
    </lineage>
</organism>
<dbReference type="EMBL" id="JAIQCV010000013">
    <property type="protein sequence ID" value="KAH1030563.1"/>
    <property type="molecule type" value="Genomic_DNA"/>
</dbReference>
<name>A0A9D3ZER6_9ROSI</name>
<dbReference type="Proteomes" id="UP000828251">
    <property type="component" value="Unassembled WGS sequence"/>
</dbReference>
<dbReference type="OrthoDB" id="1721827at2759"/>
<dbReference type="AlphaFoldDB" id="A0A9D3ZER6"/>
<evidence type="ECO:0000313" key="2">
    <source>
        <dbReference type="Proteomes" id="UP000828251"/>
    </source>
</evidence>
<evidence type="ECO:0000313" key="1">
    <source>
        <dbReference type="EMBL" id="KAH1030563.1"/>
    </source>
</evidence>
<gene>
    <name evidence="1" type="ORF">J1N35_042737</name>
</gene>
<proteinExistence type="predicted"/>